<name>A0A2R6NDW0_9APHY</name>
<dbReference type="Proteomes" id="UP000186601">
    <property type="component" value="Unassembled WGS sequence"/>
</dbReference>
<reference evidence="2 3" key="1">
    <citation type="submission" date="2018-02" db="EMBL/GenBank/DDBJ databases">
        <title>Genome sequence of the basidiomycete white-rot fungus Phlebia centrifuga.</title>
        <authorList>
            <person name="Granchi Z."/>
            <person name="Peng M."/>
            <person name="de Vries R.P."/>
            <person name="Hilden K."/>
            <person name="Makela M.R."/>
            <person name="Grigoriev I."/>
            <person name="Riley R."/>
        </authorList>
    </citation>
    <scope>NUCLEOTIDE SEQUENCE [LARGE SCALE GENOMIC DNA]</scope>
    <source>
        <strain evidence="2 3">FBCC195</strain>
    </source>
</reference>
<feature type="region of interest" description="Disordered" evidence="1">
    <location>
        <begin position="61"/>
        <end position="89"/>
    </location>
</feature>
<dbReference type="STRING" id="98765.A0A2R6NDW0"/>
<feature type="compositionally biased region" description="Basic residues" evidence="1">
    <location>
        <begin position="186"/>
        <end position="195"/>
    </location>
</feature>
<evidence type="ECO:0000313" key="3">
    <source>
        <dbReference type="Proteomes" id="UP000186601"/>
    </source>
</evidence>
<dbReference type="OrthoDB" id="3227715at2759"/>
<comment type="caution">
    <text evidence="2">The sequence shown here is derived from an EMBL/GenBank/DDBJ whole genome shotgun (WGS) entry which is preliminary data.</text>
</comment>
<feature type="region of interest" description="Disordered" evidence="1">
    <location>
        <begin position="173"/>
        <end position="195"/>
    </location>
</feature>
<feature type="compositionally biased region" description="Basic and acidic residues" evidence="1">
    <location>
        <begin position="62"/>
        <end position="87"/>
    </location>
</feature>
<keyword evidence="3" id="KW-1185">Reference proteome</keyword>
<accession>A0A2R6NDW0</accession>
<organism evidence="2 3">
    <name type="scientific">Hermanssonia centrifuga</name>
    <dbReference type="NCBI Taxonomy" id="98765"/>
    <lineage>
        <taxon>Eukaryota</taxon>
        <taxon>Fungi</taxon>
        <taxon>Dikarya</taxon>
        <taxon>Basidiomycota</taxon>
        <taxon>Agaricomycotina</taxon>
        <taxon>Agaricomycetes</taxon>
        <taxon>Polyporales</taxon>
        <taxon>Meruliaceae</taxon>
        <taxon>Hermanssonia</taxon>
    </lineage>
</organism>
<feature type="region of interest" description="Disordered" evidence="1">
    <location>
        <begin position="1"/>
        <end position="37"/>
    </location>
</feature>
<sequence>MIPYIHSGDPAYAPPVLRAPSPSSSIGTEYDQDETPHHESLACMPDTDFAHLSLARLNLHNPRQEEAAANKDPLLRRPKSQKEERANSELFEQVMDNLRREVRLLQENDLFEQTVLRGSLVTDEQQPSSDIDAIMRSMMGPPTSLKDPFLPPSPSTARSNTLVFQDFALHPVSATSSATATGTPRTKSKGKARRV</sequence>
<gene>
    <name evidence="2" type="ORF">PHLCEN_2v13593</name>
</gene>
<proteinExistence type="predicted"/>
<dbReference type="EMBL" id="MLYV02001349">
    <property type="protein sequence ID" value="PSR70554.1"/>
    <property type="molecule type" value="Genomic_DNA"/>
</dbReference>
<dbReference type="AlphaFoldDB" id="A0A2R6NDW0"/>
<evidence type="ECO:0000313" key="2">
    <source>
        <dbReference type="EMBL" id="PSR70554.1"/>
    </source>
</evidence>
<protein>
    <submittedName>
        <fullName evidence="2">Uncharacterized protein</fullName>
    </submittedName>
</protein>
<evidence type="ECO:0000256" key="1">
    <source>
        <dbReference type="SAM" id="MobiDB-lite"/>
    </source>
</evidence>